<organism evidence="1 2">
    <name type="scientific">Helicostylum pulchrum</name>
    <dbReference type="NCBI Taxonomy" id="562976"/>
    <lineage>
        <taxon>Eukaryota</taxon>
        <taxon>Fungi</taxon>
        <taxon>Fungi incertae sedis</taxon>
        <taxon>Mucoromycota</taxon>
        <taxon>Mucoromycotina</taxon>
        <taxon>Mucoromycetes</taxon>
        <taxon>Mucorales</taxon>
        <taxon>Mucorineae</taxon>
        <taxon>Mucoraceae</taxon>
        <taxon>Helicostylum</taxon>
    </lineage>
</organism>
<name>A0ABP9YEZ2_9FUNG</name>
<gene>
    <name evidence="1" type="ORF">HPULCUR_011034</name>
</gene>
<dbReference type="Proteomes" id="UP001476247">
    <property type="component" value="Unassembled WGS sequence"/>
</dbReference>
<evidence type="ECO:0000313" key="1">
    <source>
        <dbReference type="EMBL" id="GAA5805517.1"/>
    </source>
</evidence>
<evidence type="ECO:0000313" key="2">
    <source>
        <dbReference type="Proteomes" id="UP001476247"/>
    </source>
</evidence>
<keyword evidence="2" id="KW-1185">Reference proteome</keyword>
<accession>A0ABP9YEZ2</accession>
<sequence length="89" mass="10606">MRDAKILAIYPYSLSFLQKKMKRSFVTDIEWKPEYVPVLNKLVSDVRALVIRTYLFSRYIFTQELGYNATFNSEEYTVQGFFKEVFLSL</sequence>
<comment type="caution">
    <text evidence="1">The sequence shown here is derived from an EMBL/GenBank/DDBJ whole genome shotgun (WGS) entry which is preliminary data.</text>
</comment>
<proteinExistence type="predicted"/>
<protein>
    <submittedName>
        <fullName evidence="1">Uncharacterized protein</fullName>
    </submittedName>
</protein>
<reference evidence="1 2" key="1">
    <citation type="submission" date="2024-04" db="EMBL/GenBank/DDBJ databases">
        <title>genome sequences of Mucor flavus KT1a and Helicostylum pulchrum KT1b strains isolation_sourced from the surface of a dry-aged beef.</title>
        <authorList>
            <person name="Toyotome T."/>
            <person name="Hosono M."/>
            <person name="Torimaru M."/>
            <person name="Fukuda K."/>
            <person name="Mikami N."/>
        </authorList>
    </citation>
    <scope>NUCLEOTIDE SEQUENCE [LARGE SCALE GENOMIC DNA]</scope>
    <source>
        <strain evidence="1 2">KT1b</strain>
    </source>
</reference>
<dbReference type="EMBL" id="BAABUJ010000046">
    <property type="protein sequence ID" value="GAA5805517.1"/>
    <property type="molecule type" value="Genomic_DNA"/>
</dbReference>